<feature type="transmembrane region" description="Helical" evidence="1">
    <location>
        <begin position="109"/>
        <end position="126"/>
    </location>
</feature>
<dbReference type="RefSeq" id="WP_126948344.1">
    <property type="nucleotide sequence ID" value="NZ_RZHG01000022.1"/>
</dbReference>
<comment type="caution">
    <text evidence="2">The sequence shown here is derived from an EMBL/GenBank/DDBJ whole genome shotgun (WGS) entry which is preliminary data.</text>
</comment>
<gene>
    <name evidence="2" type="ORF">ELY33_13015</name>
</gene>
<sequence length="127" mass="14219">MTLNKKANTTRHAKGTAGRSLFITLIFFALLAIAVITEKLPMWLLITYLVVSAVTCLAYASDKSAAQKNGQRISEKTLHVLSLLAGWPGAMVAQQWLRHKTQKRPFRRVFWLTVLINLAALAGWLWA</sequence>
<keyword evidence="1" id="KW-0812">Transmembrane</keyword>
<keyword evidence="1" id="KW-1133">Transmembrane helix</keyword>
<evidence type="ECO:0000313" key="3">
    <source>
        <dbReference type="Proteomes" id="UP000287336"/>
    </source>
</evidence>
<proteinExistence type="predicted"/>
<feature type="transmembrane region" description="Helical" evidence="1">
    <location>
        <begin position="42"/>
        <end position="60"/>
    </location>
</feature>
<dbReference type="InterPro" id="IPR010718">
    <property type="entry name" value="DUF1294"/>
</dbReference>
<evidence type="ECO:0000256" key="1">
    <source>
        <dbReference type="SAM" id="Phobius"/>
    </source>
</evidence>
<dbReference type="Pfam" id="PF06961">
    <property type="entry name" value="DUF1294"/>
    <property type="match status" value="1"/>
</dbReference>
<keyword evidence="1" id="KW-0472">Membrane</keyword>
<dbReference type="AlphaFoldDB" id="A0A3S0W5W7"/>
<dbReference type="EMBL" id="RZHG01000022">
    <property type="protein sequence ID" value="RUR29531.1"/>
    <property type="molecule type" value="Genomic_DNA"/>
</dbReference>
<feature type="transmembrane region" description="Helical" evidence="1">
    <location>
        <begin position="20"/>
        <end position="36"/>
    </location>
</feature>
<keyword evidence="3" id="KW-1185">Reference proteome</keyword>
<evidence type="ECO:0000313" key="2">
    <source>
        <dbReference type="EMBL" id="RUR29531.1"/>
    </source>
</evidence>
<dbReference type="OrthoDB" id="72963at2"/>
<protein>
    <submittedName>
        <fullName evidence="2">DUF1294 domain-containing protein</fullName>
    </submittedName>
</protein>
<dbReference type="Proteomes" id="UP000287336">
    <property type="component" value="Unassembled WGS sequence"/>
</dbReference>
<name>A0A3S0W5W7_9GAMM</name>
<reference evidence="2 3" key="1">
    <citation type="submission" date="2018-12" db="EMBL/GenBank/DDBJ databases">
        <title>three novel Halomonas strain isolated from plants.</title>
        <authorList>
            <person name="Sun C."/>
        </authorList>
    </citation>
    <scope>NUCLEOTIDE SEQUENCE [LARGE SCALE GENOMIC DNA]</scope>
    <source>
        <strain evidence="2 3">DSM 19434</strain>
    </source>
</reference>
<accession>A0A3S0W5W7</accession>
<organism evidence="2 3">
    <name type="scientific">Vreelandella andesensis</name>
    <dbReference type="NCBI Taxonomy" id="447567"/>
    <lineage>
        <taxon>Bacteria</taxon>
        <taxon>Pseudomonadati</taxon>
        <taxon>Pseudomonadota</taxon>
        <taxon>Gammaproteobacteria</taxon>
        <taxon>Oceanospirillales</taxon>
        <taxon>Halomonadaceae</taxon>
        <taxon>Vreelandella</taxon>
    </lineage>
</organism>